<dbReference type="InterPro" id="IPR025676">
    <property type="entry name" value="Clr5_dom"/>
</dbReference>
<evidence type="ECO:0000256" key="1">
    <source>
        <dbReference type="ARBA" id="ARBA00022737"/>
    </source>
</evidence>
<dbReference type="Gene3D" id="1.25.40.20">
    <property type="entry name" value="Ankyrin repeat-containing domain"/>
    <property type="match status" value="2"/>
</dbReference>
<dbReference type="SUPFAM" id="SSF48403">
    <property type="entry name" value="Ankyrin repeat"/>
    <property type="match status" value="1"/>
</dbReference>
<evidence type="ECO:0000259" key="5">
    <source>
        <dbReference type="Pfam" id="PF14420"/>
    </source>
</evidence>
<dbReference type="Pfam" id="PF14420">
    <property type="entry name" value="Clr5"/>
    <property type="match status" value="1"/>
</dbReference>
<dbReference type="Pfam" id="PF12796">
    <property type="entry name" value="Ank_2"/>
    <property type="match status" value="1"/>
</dbReference>
<dbReference type="AlphaFoldDB" id="A0A9P8KXD8"/>
<evidence type="ECO:0000313" key="7">
    <source>
        <dbReference type="Proteomes" id="UP000698800"/>
    </source>
</evidence>
<dbReference type="SMART" id="SM00248">
    <property type="entry name" value="ANK"/>
    <property type="match status" value="5"/>
</dbReference>
<proteinExistence type="predicted"/>
<dbReference type="PANTHER" id="PTHR24180">
    <property type="entry name" value="CYCLIN-DEPENDENT KINASE INHIBITOR 2C-RELATED"/>
    <property type="match status" value="1"/>
</dbReference>
<feature type="compositionally biased region" description="Low complexity" evidence="4">
    <location>
        <begin position="78"/>
        <end position="94"/>
    </location>
</feature>
<dbReference type="PANTHER" id="PTHR24180:SF45">
    <property type="entry name" value="POLY [ADP-RIBOSE] POLYMERASE TANKYRASE"/>
    <property type="match status" value="1"/>
</dbReference>
<feature type="domain" description="Clr5" evidence="5">
    <location>
        <begin position="1"/>
        <end position="48"/>
    </location>
</feature>
<accession>A0A9P8KXD8</accession>
<sequence>MTIDWSHHKNEVVELYRNQDLPLDRVREYMKESIRSYRDKIREWGAFKRHQKTEDLSAVSNDSGYSSPSRDPRLTVASPRNSESSSLRSLSTPFRPAPLPRSPNPPPSLPAEPLPARQARPSGITILTSSNVIKREDIQQPYVLHATSSLPPSLLLRSLSAHLQPHAPPPFPAAPRKMAYHRHGGVGADCKFCGVSEPHRLAAQANDTRIEVLVERVGKLQDINKRDVYGNTGLHHLAAAGPDLARLKAFFRAGADLNCKNTDGETFMHHLELSGLEGDMVHLLDLLRGSGFDLKHRTHNGQTILHSLFEHEFSLGVLCEILPTFQTAGNDINAWDNQGYSAVDRLYANWKLMRERGQRSSEGVDNLEQILIYFGAAWRVRKRVDVGMVDEGDGEGGLTSPQRLNEDHDAQACRSIRCLDAQDREMLDIISQSSHEPFSQSELGRNSLHCLAHVIRLNPESPMSKQPPTARLDHVADCIKRGVDLNSFDRFGATPIHSFLSEPRSNEAEATTADIVRLLIEKGADIDMRNRDGDTPLHLACKNGLRCCVDVLLRLGANLHARNRRGRGIIEEAREEARMWTVLEYRGEFARGVARIADIECCIEAVRMSGGVGNPTEAHEYCLWGW</sequence>
<keyword evidence="2 3" id="KW-0040">ANK repeat</keyword>
<dbReference type="EMBL" id="JAGHQL010000080">
    <property type="protein sequence ID" value="KAH0541372.1"/>
    <property type="molecule type" value="Genomic_DNA"/>
</dbReference>
<dbReference type="OrthoDB" id="194358at2759"/>
<feature type="compositionally biased region" description="Polar residues" evidence="4">
    <location>
        <begin position="58"/>
        <end position="69"/>
    </location>
</feature>
<evidence type="ECO:0000256" key="2">
    <source>
        <dbReference type="ARBA" id="ARBA00023043"/>
    </source>
</evidence>
<name>A0A9P8KXD8_9PEZI</name>
<dbReference type="Proteomes" id="UP000698800">
    <property type="component" value="Unassembled WGS sequence"/>
</dbReference>
<feature type="compositionally biased region" description="Pro residues" evidence="4">
    <location>
        <begin position="95"/>
        <end position="113"/>
    </location>
</feature>
<feature type="repeat" description="ANK" evidence="3">
    <location>
        <begin position="532"/>
        <end position="564"/>
    </location>
</feature>
<feature type="region of interest" description="Disordered" evidence="4">
    <location>
        <begin position="55"/>
        <end position="119"/>
    </location>
</feature>
<keyword evidence="1" id="KW-0677">Repeat</keyword>
<keyword evidence="7" id="KW-1185">Reference proteome</keyword>
<comment type="caution">
    <text evidence="6">The sequence shown here is derived from an EMBL/GenBank/DDBJ whole genome shotgun (WGS) entry which is preliminary data.</text>
</comment>
<organism evidence="6 7">
    <name type="scientific">Glutinoglossum americanum</name>
    <dbReference type="NCBI Taxonomy" id="1670608"/>
    <lineage>
        <taxon>Eukaryota</taxon>
        <taxon>Fungi</taxon>
        <taxon>Dikarya</taxon>
        <taxon>Ascomycota</taxon>
        <taxon>Pezizomycotina</taxon>
        <taxon>Geoglossomycetes</taxon>
        <taxon>Geoglossales</taxon>
        <taxon>Geoglossaceae</taxon>
        <taxon>Glutinoglossum</taxon>
    </lineage>
</organism>
<evidence type="ECO:0000256" key="3">
    <source>
        <dbReference type="PROSITE-ProRule" id="PRU00023"/>
    </source>
</evidence>
<gene>
    <name evidence="6" type="ORF">FGG08_004136</name>
</gene>
<evidence type="ECO:0000313" key="6">
    <source>
        <dbReference type="EMBL" id="KAH0541372.1"/>
    </source>
</evidence>
<dbReference type="PROSITE" id="PS50088">
    <property type="entry name" value="ANK_REPEAT"/>
    <property type="match status" value="2"/>
</dbReference>
<evidence type="ECO:0000256" key="4">
    <source>
        <dbReference type="SAM" id="MobiDB-lite"/>
    </source>
</evidence>
<dbReference type="InterPro" id="IPR002110">
    <property type="entry name" value="Ankyrin_rpt"/>
</dbReference>
<reference evidence="6" key="1">
    <citation type="submission" date="2021-03" db="EMBL/GenBank/DDBJ databases">
        <title>Comparative genomics and phylogenomic investigation of the class Geoglossomycetes provide insights into ecological specialization and systematics.</title>
        <authorList>
            <person name="Melie T."/>
            <person name="Pirro S."/>
            <person name="Miller A.N."/>
            <person name="Quandt A."/>
        </authorList>
    </citation>
    <scope>NUCLEOTIDE SEQUENCE</scope>
    <source>
        <strain evidence="6">GBOQ0MN5Z8</strain>
    </source>
</reference>
<protein>
    <recommendedName>
        <fullName evidence="5">Clr5 domain-containing protein</fullName>
    </recommendedName>
</protein>
<dbReference type="InterPro" id="IPR051637">
    <property type="entry name" value="Ank_repeat_dom-contain_49"/>
</dbReference>
<feature type="repeat" description="ANK" evidence="3">
    <location>
        <begin position="491"/>
        <end position="531"/>
    </location>
</feature>
<dbReference type="InterPro" id="IPR036770">
    <property type="entry name" value="Ankyrin_rpt-contain_sf"/>
</dbReference>
<dbReference type="PROSITE" id="PS50297">
    <property type="entry name" value="ANK_REP_REGION"/>
    <property type="match status" value="1"/>
</dbReference>